<evidence type="ECO:0000256" key="1">
    <source>
        <dbReference type="SAM" id="MobiDB-lite"/>
    </source>
</evidence>
<organism evidence="2 3">
    <name type="scientific">Anoxybacter fermentans</name>
    <dbReference type="NCBI Taxonomy" id="1323375"/>
    <lineage>
        <taxon>Bacteria</taxon>
        <taxon>Bacillati</taxon>
        <taxon>Bacillota</taxon>
        <taxon>Clostridia</taxon>
        <taxon>Halanaerobiales</taxon>
        <taxon>Anoxybacter</taxon>
    </lineage>
</organism>
<dbReference type="Proteomes" id="UP000267250">
    <property type="component" value="Chromosome"/>
</dbReference>
<feature type="region of interest" description="Disordered" evidence="1">
    <location>
        <begin position="1"/>
        <end position="29"/>
    </location>
</feature>
<keyword evidence="3" id="KW-1185">Reference proteome</keyword>
<dbReference type="EMBL" id="CP016379">
    <property type="protein sequence ID" value="AZR72106.1"/>
    <property type="molecule type" value="Genomic_DNA"/>
</dbReference>
<reference evidence="2 3" key="1">
    <citation type="submission" date="2016-07" db="EMBL/GenBank/DDBJ databases">
        <title>Genome and transcriptome analysis of iron-reducing fermentative bacteria Anoxybacter fermentans.</title>
        <authorList>
            <person name="Zeng X."/>
            <person name="Shao Z."/>
        </authorList>
    </citation>
    <scope>NUCLEOTIDE SEQUENCE [LARGE SCALE GENOMIC DNA]</scope>
    <source>
        <strain evidence="2 3">DY22613</strain>
    </source>
</reference>
<evidence type="ECO:0000313" key="2">
    <source>
        <dbReference type="EMBL" id="AZR72106.1"/>
    </source>
</evidence>
<evidence type="ECO:0000313" key="3">
    <source>
        <dbReference type="Proteomes" id="UP000267250"/>
    </source>
</evidence>
<dbReference type="RefSeq" id="WP_127015432.1">
    <property type="nucleotide sequence ID" value="NZ_CP016379.1"/>
</dbReference>
<dbReference type="AlphaFoldDB" id="A0A3S9SUX9"/>
<gene>
    <name evidence="2" type="ORF">BBF96_01075</name>
</gene>
<protein>
    <submittedName>
        <fullName evidence="2">Uncharacterized protein</fullName>
    </submittedName>
</protein>
<sequence length="69" mass="8762">MIQNIPNDRESKREEKALNEKKRRQRAKTQALLERKMERGGRFRNAYRRVKRNWMELYEEEMEWELEDY</sequence>
<proteinExistence type="predicted"/>
<dbReference type="KEGG" id="aft:BBF96_01075"/>
<feature type="compositionally biased region" description="Basic and acidic residues" evidence="1">
    <location>
        <begin position="7"/>
        <end position="20"/>
    </location>
</feature>
<name>A0A3S9SUX9_9FIRM</name>
<accession>A0A3S9SUX9</accession>